<dbReference type="Gene3D" id="3.30.420.10">
    <property type="entry name" value="Ribonuclease H-like superfamily/Ribonuclease H"/>
    <property type="match status" value="1"/>
</dbReference>
<protein>
    <recommendedName>
        <fullName evidence="3">Tc1-like transposase DDE domain-containing protein</fullName>
    </recommendedName>
</protein>
<evidence type="ECO:0008006" key="3">
    <source>
        <dbReference type="Google" id="ProtNLM"/>
    </source>
</evidence>
<proteinExistence type="predicted"/>
<keyword evidence="2" id="KW-1185">Reference proteome</keyword>
<reference evidence="1 2" key="1">
    <citation type="journal article" date="2019" name="Sci. Rep.">
        <title>Orb-weaving spider Araneus ventricosus genome elucidates the spidroin gene catalogue.</title>
        <authorList>
            <person name="Kono N."/>
            <person name="Nakamura H."/>
            <person name="Ohtoshi R."/>
            <person name="Moran D.A.P."/>
            <person name="Shinohara A."/>
            <person name="Yoshida Y."/>
            <person name="Fujiwara M."/>
            <person name="Mori M."/>
            <person name="Tomita M."/>
            <person name="Arakawa K."/>
        </authorList>
    </citation>
    <scope>NUCLEOTIDE SEQUENCE [LARGE SCALE GENOMIC DNA]</scope>
</reference>
<comment type="caution">
    <text evidence="1">The sequence shown here is derived from an EMBL/GenBank/DDBJ whole genome shotgun (WGS) entry which is preliminary data.</text>
</comment>
<dbReference type="InterPro" id="IPR036397">
    <property type="entry name" value="RNaseH_sf"/>
</dbReference>
<organism evidence="1 2">
    <name type="scientific">Araneus ventricosus</name>
    <name type="common">Orbweaver spider</name>
    <name type="synonym">Epeira ventricosa</name>
    <dbReference type="NCBI Taxonomy" id="182803"/>
    <lineage>
        <taxon>Eukaryota</taxon>
        <taxon>Metazoa</taxon>
        <taxon>Ecdysozoa</taxon>
        <taxon>Arthropoda</taxon>
        <taxon>Chelicerata</taxon>
        <taxon>Arachnida</taxon>
        <taxon>Araneae</taxon>
        <taxon>Araneomorphae</taxon>
        <taxon>Entelegynae</taxon>
        <taxon>Araneoidea</taxon>
        <taxon>Araneidae</taxon>
        <taxon>Araneus</taxon>
    </lineage>
</organism>
<gene>
    <name evidence="1" type="ORF">AVEN_247236_1</name>
</gene>
<dbReference type="AlphaFoldDB" id="A0A4Y2ET94"/>
<evidence type="ECO:0000313" key="2">
    <source>
        <dbReference type="Proteomes" id="UP000499080"/>
    </source>
</evidence>
<sequence length="162" mass="18277">MGSIIYDHPVECFIKGTGDLSIPSKESAYDEQMDFSHRSSEGFSAEDTVLIAVRNVWFQHDGAPVHKTSLIKKYPVEDFGEQVIGYGGFHECPERSPDITPMDFFLWEYLKQKVHATHPRTLQDLQRHITDPCANVTNAMLHLVKCEVKARVLLCIVSGGEV</sequence>
<dbReference type="PANTHER" id="PTHR47326">
    <property type="entry name" value="TRANSPOSABLE ELEMENT TC3 TRANSPOSASE-LIKE PROTEIN"/>
    <property type="match status" value="1"/>
</dbReference>
<evidence type="ECO:0000313" key="1">
    <source>
        <dbReference type="EMBL" id="GBM31539.1"/>
    </source>
</evidence>
<accession>A0A4Y2ET94</accession>
<dbReference type="PANTHER" id="PTHR47326:SF1">
    <property type="entry name" value="HTH PSQ-TYPE DOMAIN-CONTAINING PROTEIN"/>
    <property type="match status" value="1"/>
</dbReference>
<name>A0A4Y2ET94_ARAVE</name>
<dbReference type="OrthoDB" id="6435261at2759"/>
<dbReference type="Proteomes" id="UP000499080">
    <property type="component" value="Unassembled WGS sequence"/>
</dbReference>
<dbReference type="EMBL" id="BGPR01000686">
    <property type="protein sequence ID" value="GBM31539.1"/>
    <property type="molecule type" value="Genomic_DNA"/>
</dbReference>
<dbReference type="GO" id="GO:0003676">
    <property type="term" value="F:nucleic acid binding"/>
    <property type="evidence" value="ECO:0007669"/>
    <property type="project" value="InterPro"/>
</dbReference>